<dbReference type="PANTHER" id="PTHR30341">
    <property type="entry name" value="SODIUM ION/PROTON ANTIPORTER NHAA-RELATED"/>
    <property type="match status" value="1"/>
</dbReference>
<evidence type="ECO:0000256" key="1">
    <source>
        <dbReference type="ARBA" id="ARBA00004429"/>
    </source>
</evidence>
<proteinExistence type="predicted"/>
<dbReference type="EMBL" id="AIOS01000145">
    <property type="protein sequence ID" value="EIB50726.1"/>
    <property type="molecule type" value="Genomic_DNA"/>
</dbReference>
<keyword evidence="5 7" id="KW-1133">Transmembrane helix</keyword>
<organism evidence="8 9">
    <name type="scientific">Campylobacter jejuni subsp. jejuni 2008-988</name>
    <dbReference type="NCBI Taxonomy" id="889253"/>
    <lineage>
        <taxon>Bacteria</taxon>
        <taxon>Pseudomonadati</taxon>
        <taxon>Campylobacterota</taxon>
        <taxon>Epsilonproteobacteria</taxon>
        <taxon>Campylobacterales</taxon>
        <taxon>Campylobacteraceae</taxon>
        <taxon>Campylobacter</taxon>
    </lineage>
</organism>
<dbReference type="GO" id="GO:0005886">
    <property type="term" value="C:plasma membrane"/>
    <property type="evidence" value="ECO:0007669"/>
    <property type="project" value="UniProtKB-SubCell"/>
</dbReference>
<feature type="transmembrane region" description="Helical" evidence="7">
    <location>
        <begin position="26"/>
        <end position="54"/>
    </location>
</feature>
<keyword evidence="2" id="KW-1003">Cell membrane</keyword>
<evidence type="ECO:0000256" key="3">
    <source>
        <dbReference type="ARBA" id="ARBA00022519"/>
    </source>
</evidence>
<sequence length="121" mass="13268">MLPLFAFANAGIDIRDMHLGSVFSPVSLGIILGLFLGKQLGVFTFCFIAIKLKLAKLPENIKYGKFYGICILTGIGFTMSLFIDGLAYKNSDIFEYADKLAILVASFLSAIVGFIYLKIVK</sequence>
<dbReference type="Gene3D" id="1.20.1530.10">
    <property type="entry name" value="Na+/H+ antiporter like domain"/>
    <property type="match status" value="1"/>
</dbReference>
<evidence type="ECO:0000313" key="9">
    <source>
        <dbReference type="Proteomes" id="UP000003238"/>
    </source>
</evidence>
<reference evidence="8 9" key="1">
    <citation type="submission" date="2010-10" db="EMBL/GenBank/DDBJ databases">
        <authorList>
            <person name="Richards V."/>
            <person name="Lefebure T."/>
            <person name="Suzuki H."/>
            <person name="Pavinski Bitar P."/>
            <person name="Stanhope M."/>
        </authorList>
    </citation>
    <scope>NUCLEOTIDE SEQUENCE [LARGE SCALE GENOMIC DNA]</scope>
    <source>
        <strain evidence="8 9">2008-988</strain>
    </source>
</reference>
<evidence type="ECO:0000313" key="8">
    <source>
        <dbReference type="EMBL" id="EIB50726.1"/>
    </source>
</evidence>
<evidence type="ECO:0000256" key="4">
    <source>
        <dbReference type="ARBA" id="ARBA00022692"/>
    </source>
</evidence>
<dbReference type="InterPro" id="IPR004670">
    <property type="entry name" value="NhaA"/>
</dbReference>
<dbReference type="PANTHER" id="PTHR30341:SF0">
    <property type="entry name" value="NA(+)_H(+) ANTIPORTER NHAA"/>
    <property type="match status" value="1"/>
</dbReference>
<evidence type="ECO:0000256" key="5">
    <source>
        <dbReference type="ARBA" id="ARBA00022989"/>
    </source>
</evidence>
<accession>A0ABC9QIH8</accession>
<evidence type="ECO:0000256" key="2">
    <source>
        <dbReference type="ARBA" id="ARBA00022475"/>
    </source>
</evidence>
<dbReference type="AlphaFoldDB" id="A0ABC9QIH8"/>
<evidence type="ECO:0000256" key="6">
    <source>
        <dbReference type="ARBA" id="ARBA00023136"/>
    </source>
</evidence>
<keyword evidence="4 7" id="KW-0812">Transmembrane</keyword>
<dbReference type="Pfam" id="PF06965">
    <property type="entry name" value="Na_H_antiport_1"/>
    <property type="match status" value="1"/>
</dbReference>
<evidence type="ECO:0000256" key="7">
    <source>
        <dbReference type="SAM" id="Phobius"/>
    </source>
</evidence>
<feature type="transmembrane region" description="Helical" evidence="7">
    <location>
        <begin position="66"/>
        <end position="88"/>
    </location>
</feature>
<dbReference type="InterPro" id="IPR023171">
    <property type="entry name" value="Na/H_antiporter_dom_sf"/>
</dbReference>
<comment type="subcellular location">
    <subcellularLocation>
        <location evidence="1">Cell inner membrane</location>
        <topology evidence="1">Multi-pass membrane protein</topology>
    </subcellularLocation>
</comment>
<gene>
    <name evidence="8" type="ORF">cje154_09918</name>
</gene>
<name>A0ABC9QIH8_CAMJU</name>
<keyword evidence="3" id="KW-0997">Cell inner membrane</keyword>
<comment type="caution">
    <text evidence="8">The sequence shown here is derived from an EMBL/GenBank/DDBJ whole genome shotgun (WGS) entry which is preliminary data.</text>
</comment>
<keyword evidence="6 7" id="KW-0472">Membrane</keyword>
<feature type="transmembrane region" description="Helical" evidence="7">
    <location>
        <begin position="100"/>
        <end position="117"/>
    </location>
</feature>
<protein>
    <submittedName>
        <fullName evidence="8">Na+/H+ antiporter NhaA</fullName>
    </submittedName>
</protein>
<dbReference type="Proteomes" id="UP000003238">
    <property type="component" value="Unassembled WGS sequence"/>
</dbReference>